<keyword evidence="3" id="KW-1185">Reference proteome</keyword>
<name>A0ABT6ASQ8_9BURK</name>
<evidence type="ECO:0000256" key="1">
    <source>
        <dbReference type="SAM" id="MobiDB-lite"/>
    </source>
</evidence>
<accession>A0ABT6ASQ8</accession>
<evidence type="ECO:0000313" key="3">
    <source>
        <dbReference type="Proteomes" id="UP001216674"/>
    </source>
</evidence>
<reference evidence="2 3" key="1">
    <citation type="submission" date="2023-03" db="EMBL/GenBank/DDBJ databases">
        <title>Draft assemblies of triclosan tolerant bacteria isolated from returned activated sludge.</title>
        <authorList>
            <person name="Van Hamelsveld S."/>
        </authorList>
    </citation>
    <scope>NUCLEOTIDE SEQUENCE [LARGE SCALE GENOMIC DNA]</scope>
    <source>
        <strain evidence="2 3">GW210010_S58</strain>
    </source>
</reference>
<comment type="caution">
    <text evidence="2">The sequence shown here is derived from an EMBL/GenBank/DDBJ whole genome shotgun (WGS) entry which is preliminary data.</text>
</comment>
<gene>
    <name evidence="2" type="ORF">P3W85_20320</name>
</gene>
<protein>
    <submittedName>
        <fullName evidence="2">Uncharacterized protein</fullName>
    </submittedName>
</protein>
<evidence type="ECO:0000313" key="2">
    <source>
        <dbReference type="EMBL" id="MDF3835287.1"/>
    </source>
</evidence>
<dbReference type="Proteomes" id="UP001216674">
    <property type="component" value="Unassembled WGS sequence"/>
</dbReference>
<sequence length="76" mass="7978">MVGENAGVLLCAATRRVSGWHGGNAGAKGAIASRPAAEGQDASKSKFVVTAMLLRYLTSPGGRTYYFLEFCDRAPV</sequence>
<proteinExistence type="predicted"/>
<organism evidence="2 3">
    <name type="scientific">Cupriavidus basilensis</name>
    <dbReference type="NCBI Taxonomy" id="68895"/>
    <lineage>
        <taxon>Bacteria</taxon>
        <taxon>Pseudomonadati</taxon>
        <taxon>Pseudomonadota</taxon>
        <taxon>Betaproteobacteria</taxon>
        <taxon>Burkholderiales</taxon>
        <taxon>Burkholderiaceae</taxon>
        <taxon>Cupriavidus</taxon>
    </lineage>
</organism>
<dbReference type="EMBL" id="JARJLM010000349">
    <property type="protein sequence ID" value="MDF3835287.1"/>
    <property type="molecule type" value="Genomic_DNA"/>
</dbReference>
<dbReference type="RefSeq" id="WP_017229321.1">
    <property type="nucleotide sequence ID" value="NZ_JARJLM010000349.1"/>
</dbReference>
<feature type="region of interest" description="Disordered" evidence="1">
    <location>
        <begin position="21"/>
        <end position="42"/>
    </location>
</feature>